<dbReference type="EMBL" id="JAVHNR010000012">
    <property type="protein sequence ID" value="KAK6330064.1"/>
    <property type="molecule type" value="Genomic_DNA"/>
</dbReference>
<dbReference type="AlphaFoldDB" id="A0AAN8MM20"/>
<proteinExistence type="predicted"/>
<evidence type="ECO:0000313" key="1">
    <source>
        <dbReference type="EMBL" id="KAK6330064.1"/>
    </source>
</evidence>
<dbReference type="Proteomes" id="UP001313282">
    <property type="component" value="Unassembled WGS sequence"/>
</dbReference>
<name>A0AAN8MM20_9PEZI</name>
<gene>
    <name evidence="1" type="ORF">TWF718_003492</name>
</gene>
<protein>
    <submittedName>
        <fullName evidence="1">Uncharacterized protein</fullName>
    </submittedName>
</protein>
<organism evidence="1 2">
    <name type="scientific">Orbilia javanica</name>
    <dbReference type="NCBI Taxonomy" id="47235"/>
    <lineage>
        <taxon>Eukaryota</taxon>
        <taxon>Fungi</taxon>
        <taxon>Dikarya</taxon>
        <taxon>Ascomycota</taxon>
        <taxon>Pezizomycotina</taxon>
        <taxon>Orbiliomycetes</taxon>
        <taxon>Orbiliales</taxon>
        <taxon>Orbiliaceae</taxon>
        <taxon>Orbilia</taxon>
    </lineage>
</organism>
<evidence type="ECO:0000313" key="2">
    <source>
        <dbReference type="Proteomes" id="UP001313282"/>
    </source>
</evidence>
<keyword evidence="2" id="KW-1185">Reference proteome</keyword>
<accession>A0AAN8MM20</accession>
<reference evidence="1 2" key="1">
    <citation type="submission" date="2019-10" db="EMBL/GenBank/DDBJ databases">
        <authorList>
            <person name="Palmer J.M."/>
        </authorList>
    </citation>
    <scope>NUCLEOTIDE SEQUENCE [LARGE SCALE GENOMIC DNA]</scope>
    <source>
        <strain evidence="1 2">TWF718</strain>
    </source>
</reference>
<comment type="caution">
    <text evidence="1">The sequence shown here is derived from an EMBL/GenBank/DDBJ whole genome shotgun (WGS) entry which is preliminary data.</text>
</comment>
<sequence length="87" mass="10010">MQVAVLVAMVMVGWERMDGGGDWGWKMGDGRWEIEKREWKAEEVRWKMEKEKGGGRNPMPVRGSVYTVLAPNGSYETMIVDRVDPHK</sequence>